<feature type="region of interest" description="Disordered" evidence="1">
    <location>
        <begin position="60"/>
        <end position="80"/>
    </location>
</feature>
<feature type="compositionally biased region" description="Low complexity" evidence="1">
    <location>
        <begin position="824"/>
        <end position="840"/>
    </location>
</feature>
<evidence type="ECO:0000313" key="2">
    <source>
        <dbReference type="EMBL" id="RKO84778.1"/>
    </source>
</evidence>
<evidence type="ECO:0000256" key="1">
    <source>
        <dbReference type="SAM" id="MobiDB-lite"/>
    </source>
</evidence>
<feature type="compositionally biased region" description="Low complexity" evidence="1">
    <location>
        <begin position="300"/>
        <end position="315"/>
    </location>
</feature>
<feature type="region of interest" description="Disordered" evidence="1">
    <location>
        <begin position="106"/>
        <end position="354"/>
    </location>
</feature>
<name>A0A4P9W1Y9_9FUNG</name>
<feature type="compositionally biased region" description="Polar residues" evidence="1">
    <location>
        <begin position="183"/>
        <end position="206"/>
    </location>
</feature>
<feature type="compositionally biased region" description="Low complexity" evidence="1">
    <location>
        <begin position="29"/>
        <end position="42"/>
    </location>
</feature>
<feature type="compositionally biased region" description="Low complexity" evidence="1">
    <location>
        <begin position="719"/>
        <end position="731"/>
    </location>
</feature>
<feature type="compositionally biased region" description="Polar residues" evidence="1">
    <location>
        <begin position="122"/>
        <end position="135"/>
    </location>
</feature>
<feature type="compositionally biased region" description="Basic residues" evidence="1">
    <location>
        <begin position="669"/>
        <end position="680"/>
    </location>
</feature>
<keyword evidence="3" id="KW-1185">Reference proteome</keyword>
<feature type="compositionally biased region" description="Acidic residues" evidence="1">
    <location>
        <begin position="708"/>
        <end position="718"/>
    </location>
</feature>
<organism evidence="2 3">
    <name type="scientific">Blyttiomyces helicus</name>
    <dbReference type="NCBI Taxonomy" id="388810"/>
    <lineage>
        <taxon>Eukaryota</taxon>
        <taxon>Fungi</taxon>
        <taxon>Fungi incertae sedis</taxon>
        <taxon>Chytridiomycota</taxon>
        <taxon>Chytridiomycota incertae sedis</taxon>
        <taxon>Chytridiomycetes</taxon>
        <taxon>Chytridiomycetes incertae sedis</taxon>
        <taxon>Blyttiomyces</taxon>
    </lineage>
</organism>
<feature type="compositionally biased region" description="Basic residues" evidence="1">
    <location>
        <begin position="732"/>
        <end position="745"/>
    </location>
</feature>
<sequence length="858" mass="85906">MGLETRGDSEKRACPGRSLKSPAAPLPPGSSISIPSPSSRRCCSSPSSSLDCNRDKALAHCKPTRDSSSPKQLAPLNLRTSGSPATPCFIPLACFYLSCRVRSSPRATASQSRPLAKLDMGQAQNKISKAQNSADQEVRRRSSSSGTRGVGEHDSGPRLTPVPRRLARDQQQLPRVFLKKSGKSSAHISADHTPNATEQVSESQHGPDSPPISLSAETLPTRAPTPGASSIAGKSSSPKKVEDPRPVGEISNRVGALMPQSDDAVGDGGSGGMASSTTDSAQLLDTAGRESGRNPAGKQNAETAASAAGTSAGASSSGGGNEPPASGGGMAGLPVSDGGGGRASGTGDHGRHGLYSFATSTVKASAASPSAHTHAGEPGHTCPSCAGRGPPPKIPVATPSSTFAADFAKGSFTKLSHPSGIGLGVSGSGIAGVGAARDDQAATQMFQKHQTSTFFSASSAAQPWTFAMFQNGSTPSTPSLNQNSGTFSVPPTFISTPTFSTTATSFPPPPTFSAVPSISNASLLSNATTPNSAAAPPAGPSPLAFFAGHLPGTAGTLGKRMCIEQESIRGARSYHVYATTFARSSLGAISFFGAGGSVSSVTVPPGNVPASAPIAIHRTAFATPKSPVPPTPTWLPGSSIMSSRMRQMSGTYGSPPGPGADLGSSSVHKPIKPLPKKKVRRPDMPLSMSASSVSVPLSPAGSLTASFDNDESTSDDSSESGSPSYANSGSGKKPKNGNNKKKKRTTPGSGSGGSAGSLSSMYGMYTSSDPDLLFGLGNSTAGGAGQALGGASTSYAGNLLRPTASNPPELTFQFGDSPRDEFLGAASGSSGADGTPPAFGAGAGHASGTGAAAASAGM</sequence>
<feature type="compositionally biased region" description="Basic and acidic residues" evidence="1">
    <location>
        <begin position="1"/>
        <end position="13"/>
    </location>
</feature>
<reference evidence="3" key="1">
    <citation type="journal article" date="2018" name="Nat. Microbiol.">
        <title>Leveraging single-cell genomics to expand the fungal tree of life.</title>
        <authorList>
            <person name="Ahrendt S.R."/>
            <person name="Quandt C.A."/>
            <person name="Ciobanu D."/>
            <person name="Clum A."/>
            <person name="Salamov A."/>
            <person name="Andreopoulos B."/>
            <person name="Cheng J.F."/>
            <person name="Woyke T."/>
            <person name="Pelin A."/>
            <person name="Henrissat B."/>
            <person name="Reynolds N.K."/>
            <person name="Benny G.L."/>
            <person name="Smith M.E."/>
            <person name="James T.Y."/>
            <person name="Grigoriev I.V."/>
        </authorList>
    </citation>
    <scope>NUCLEOTIDE SEQUENCE [LARGE SCALE GENOMIC DNA]</scope>
</reference>
<dbReference type="Proteomes" id="UP000269721">
    <property type="component" value="Unassembled WGS sequence"/>
</dbReference>
<feature type="compositionally biased region" description="Gly residues" evidence="1">
    <location>
        <begin position="316"/>
        <end position="344"/>
    </location>
</feature>
<feature type="non-terminal residue" evidence="2">
    <location>
        <position position="858"/>
    </location>
</feature>
<feature type="region of interest" description="Disordered" evidence="1">
    <location>
        <begin position="645"/>
        <end position="858"/>
    </location>
</feature>
<feature type="compositionally biased region" description="Low complexity" evidence="1">
    <location>
        <begin position="684"/>
        <end position="700"/>
    </location>
</feature>
<dbReference type="EMBL" id="KZ999743">
    <property type="protein sequence ID" value="RKO84778.1"/>
    <property type="molecule type" value="Genomic_DNA"/>
</dbReference>
<gene>
    <name evidence="2" type="ORF">BDK51DRAFT_48503</name>
</gene>
<feature type="compositionally biased region" description="Low complexity" evidence="1">
    <location>
        <begin position="848"/>
        <end position="858"/>
    </location>
</feature>
<dbReference type="AlphaFoldDB" id="A0A4P9W1Y9"/>
<feature type="region of interest" description="Disordered" evidence="1">
    <location>
        <begin position="366"/>
        <end position="398"/>
    </location>
</feature>
<proteinExistence type="predicted"/>
<protein>
    <submittedName>
        <fullName evidence="2">Uncharacterized protein</fullName>
    </submittedName>
</protein>
<evidence type="ECO:0000313" key="3">
    <source>
        <dbReference type="Proteomes" id="UP000269721"/>
    </source>
</evidence>
<accession>A0A4P9W1Y9</accession>
<feature type="region of interest" description="Disordered" evidence="1">
    <location>
        <begin position="1"/>
        <end position="42"/>
    </location>
</feature>